<dbReference type="Proteomes" id="UP000005459">
    <property type="component" value="Unassembled WGS sequence"/>
</dbReference>
<dbReference type="InterPro" id="IPR008928">
    <property type="entry name" value="6-hairpin_glycosidase_sf"/>
</dbReference>
<dbReference type="SUPFAM" id="SSF48208">
    <property type="entry name" value="Six-hairpin glycosidases"/>
    <property type="match status" value="1"/>
</dbReference>
<dbReference type="GO" id="GO:0009311">
    <property type="term" value="P:oligosaccharide metabolic process"/>
    <property type="evidence" value="ECO:0007669"/>
    <property type="project" value="InterPro"/>
</dbReference>
<dbReference type="PANTHER" id="PTHR10412:SF10">
    <property type="entry name" value="GLYCOSYL HYDROLASE FAMILY 63 C-TERMINAL DOMAIN-CONTAINING PROTEIN"/>
    <property type="match status" value="1"/>
</dbReference>
<dbReference type="Pfam" id="PF22422">
    <property type="entry name" value="MGH1-like_GH"/>
    <property type="match status" value="1"/>
</dbReference>
<protein>
    <recommendedName>
        <fullName evidence="1">Mannosylglycerate hydrolase MGH1-like glycoside hydrolase domain-containing protein</fullName>
    </recommendedName>
</protein>
<sequence>MSDTPINAERERLEATRRGSADWRLWGPYLAERAWGTVREDYSPNGTAWDDFTHEQARSRAYRWSEDGLGGICDREQRLCFAIALWNGRDPFLKERAFGLTGPQGNRGEDVKECWFYRDALPTASYLRYLYKYPQAPFPYRELIEENARRSREDPPYLLTDTGCFDEQRYWDVDVFYSKAGPREIHIRIYLKNRGPDVAEIHLLPTLWFRNTWSWDEGTEPPVLRAATAPNGAAWAVEAQHPTLGTYHLYGTHPAERLFTENLSNAELLWGSPNPSPYVKDAFHRRVIQGDTAAVNPALTGTKCAPWGHWSVGPQQHAMVDLVLSAEPLDAPFARSERTLSIRQSETTVFYDDLLPEASATDHRILRQALAGMVWTQQFYHYDVERWLDGDQLPPPESRRQGRNRHWRHLKAHDIISMPDAWEYPWFAAWDLAYHCPALALLDVDFAKHQIELMLSDRYLHPNGQIPAYEWGFDDANPPVHAQGALKVFRAERVQRGTGDLDFLERVFHKLLLNLAWWINRKDADGHNLFEGGFLGLDNISVYDRSRTLPPGHSLKQADATGWMAMFSLDMTVIALELCAKDRNYEPMAIHCYKQFLAIGEAIAGNPETGMPSLWDEEKGFFMDLLVTPDGVGHRIEVYSWVGLIPLFATEIVDRRLLANAPRFADLLSAHKGGLFRGSTVCLCPDWENDRGEHLLALVDHTMLPRILERLLDEEQFLSPFGIRSVSRIHATRTHLGRIPGIGDALMEYVPGESNSPLFGGNSNWRGPIWLPTNYSLVQALEKYHRFLGPGFQVPVACKDGQRLNLAEIATLIAERLVDLYRPPNGTPPPALVREGHLHDDVHWRDLLSFYEYFHGETGEGLGAAHQTGWTGLIANLVMRRYRKDVTPWSGLDQGTEAAPIDEIA</sequence>
<reference evidence="2 3" key="1">
    <citation type="submission" date="2011-06" db="EMBL/GenBank/DDBJ databases">
        <title>The draft genome of Thiocapsa marina 5811.</title>
        <authorList>
            <consortium name="US DOE Joint Genome Institute (JGI-PGF)"/>
            <person name="Lucas S."/>
            <person name="Han J."/>
            <person name="Cheng J.-F."/>
            <person name="Goodwin L."/>
            <person name="Pitluck S."/>
            <person name="Peters L."/>
            <person name="Land M.L."/>
            <person name="Hauser L."/>
            <person name="Vogl K."/>
            <person name="Liu Z."/>
            <person name="Imhoff J."/>
            <person name="Thiel V."/>
            <person name="Frigaard N.-U."/>
            <person name="Bryant D."/>
            <person name="Woyke T.J."/>
        </authorList>
    </citation>
    <scope>NUCLEOTIDE SEQUENCE [LARGE SCALE GENOMIC DNA]</scope>
    <source>
        <strain evidence="2 3">5811</strain>
    </source>
</reference>
<dbReference type="STRING" id="768671.ThimaDRAFT_3566"/>
<evidence type="ECO:0000259" key="1">
    <source>
        <dbReference type="Pfam" id="PF22422"/>
    </source>
</evidence>
<dbReference type="Gene3D" id="1.50.10.10">
    <property type="match status" value="2"/>
</dbReference>
<accession>F9UF63</accession>
<dbReference type="OrthoDB" id="9798687at2"/>
<dbReference type="PATRIC" id="fig|768671.3.peg.3765"/>
<name>F9UF63_9GAMM</name>
<dbReference type="RefSeq" id="WP_007194438.1">
    <property type="nucleotide sequence ID" value="NZ_AFWV01000012.1"/>
</dbReference>
<keyword evidence="3" id="KW-1185">Reference proteome</keyword>
<evidence type="ECO:0000313" key="3">
    <source>
        <dbReference type="Proteomes" id="UP000005459"/>
    </source>
</evidence>
<evidence type="ECO:0000313" key="2">
    <source>
        <dbReference type="EMBL" id="EGV17100.1"/>
    </source>
</evidence>
<dbReference type="AlphaFoldDB" id="F9UF63"/>
<dbReference type="InterPro" id="IPR004888">
    <property type="entry name" value="Glycoside_hydrolase_63"/>
</dbReference>
<proteinExistence type="predicted"/>
<dbReference type="GO" id="GO:0004573">
    <property type="term" value="F:Glc3Man9GlcNAc2 oligosaccharide glucosidase activity"/>
    <property type="evidence" value="ECO:0007669"/>
    <property type="project" value="InterPro"/>
</dbReference>
<dbReference type="InterPro" id="IPR012341">
    <property type="entry name" value="6hp_glycosidase-like_sf"/>
</dbReference>
<organism evidence="2 3">
    <name type="scientific">Thiocapsa marina 5811</name>
    <dbReference type="NCBI Taxonomy" id="768671"/>
    <lineage>
        <taxon>Bacteria</taxon>
        <taxon>Pseudomonadati</taxon>
        <taxon>Pseudomonadota</taxon>
        <taxon>Gammaproteobacteria</taxon>
        <taxon>Chromatiales</taxon>
        <taxon>Chromatiaceae</taxon>
        <taxon>Thiocapsa</taxon>
    </lineage>
</organism>
<feature type="domain" description="Mannosylglycerate hydrolase MGH1-like glycoside hydrolase" evidence="1">
    <location>
        <begin position="424"/>
        <end position="531"/>
    </location>
</feature>
<dbReference type="PANTHER" id="PTHR10412">
    <property type="entry name" value="MANNOSYL-OLIGOSACCHARIDE GLUCOSIDASE"/>
    <property type="match status" value="1"/>
</dbReference>
<dbReference type="eggNOG" id="COG3408">
    <property type="taxonomic scope" value="Bacteria"/>
</dbReference>
<dbReference type="InterPro" id="IPR054491">
    <property type="entry name" value="MGH1-like_GH"/>
</dbReference>
<dbReference type="EMBL" id="AFWV01000012">
    <property type="protein sequence ID" value="EGV17100.1"/>
    <property type="molecule type" value="Genomic_DNA"/>
</dbReference>
<gene>
    <name evidence="2" type="ORF">ThimaDRAFT_3566</name>
</gene>